<feature type="transmembrane region" description="Helical" evidence="1">
    <location>
        <begin position="12"/>
        <end position="29"/>
    </location>
</feature>
<comment type="caution">
    <text evidence="2">The sequence shown here is derived from an EMBL/GenBank/DDBJ whole genome shotgun (WGS) entry which is preliminary data.</text>
</comment>
<evidence type="ECO:0000313" key="2">
    <source>
        <dbReference type="EMBL" id="CDR33167.1"/>
    </source>
</evidence>
<reference evidence="2" key="1">
    <citation type="submission" date="2013-12" db="EMBL/GenBank/DDBJ databases">
        <authorList>
            <person name="Linke B."/>
        </authorList>
    </citation>
    <scope>NUCLEOTIDE SEQUENCE [LARGE SCALE GENOMIC DNA]</scope>
    <source>
        <strain evidence="2">CRIB-18</strain>
    </source>
</reference>
<dbReference type="STRING" id="1437425.CSEC_0328"/>
<reference evidence="2" key="2">
    <citation type="submission" date="2014-09" db="EMBL/GenBank/DDBJ databases">
        <title>Criblamydia sequanensis harbors a mega-plasmid encoding arsenite resistance.</title>
        <authorList>
            <person name="Bertelli C."/>
            <person name="Goesmann A."/>
            <person name="Greub G."/>
        </authorList>
    </citation>
    <scope>NUCLEOTIDE SEQUENCE [LARGE SCALE GENOMIC DNA]</scope>
    <source>
        <strain evidence="2">CRIB-18</strain>
    </source>
</reference>
<gene>
    <name evidence="2" type="ORF">CSEC_0328</name>
</gene>
<name>A0A090CY02_9BACT</name>
<keyword evidence="1" id="KW-0812">Transmembrane</keyword>
<feature type="transmembrane region" description="Helical" evidence="1">
    <location>
        <begin position="224"/>
        <end position="243"/>
    </location>
</feature>
<evidence type="ECO:0000313" key="3">
    <source>
        <dbReference type="Proteomes" id="UP000031552"/>
    </source>
</evidence>
<feature type="transmembrane region" description="Helical" evidence="1">
    <location>
        <begin position="141"/>
        <end position="158"/>
    </location>
</feature>
<feature type="transmembrane region" description="Helical" evidence="1">
    <location>
        <begin position="66"/>
        <end position="84"/>
    </location>
</feature>
<evidence type="ECO:0000256" key="1">
    <source>
        <dbReference type="SAM" id="Phobius"/>
    </source>
</evidence>
<feature type="transmembrane region" description="Helical" evidence="1">
    <location>
        <begin position="249"/>
        <end position="270"/>
    </location>
</feature>
<keyword evidence="1" id="KW-0472">Membrane</keyword>
<protein>
    <submittedName>
        <fullName evidence="2">Membrane protein</fullName>
    </submittedName>
</protein>
<dbReference type="Proteomes" id="UP000031552">
    <property type="component" value="Unassembled WGS sequence"/>
</dbReference>
<dbReference type="EMBL" id="CCEJ010000001">
    <property type="protein sequence ID" value="CDR33167.1"/>
    <property type="molecule type" value="Genomic_DNA"/>
</dbReference>
<accession>A0A090CY02</accession>
<feature type="transmembrane region" description="Helical" evidence="1">
    <location>
        <begin position="113"/>
        <end position="129"/>
    </location>
</feature>
<dbReference type="AlphaFoldDB" id="A0A090CY02"/>
<keyword evidence="3" id="KW-1185">Reference proteome</keyword>
<dbReference type="RefSeq" id="WP_041016651.1">
    <property type="nucleotide sequence ID" value="NZ_CCEJ010000001.1"/>
</dbReference>
<keyword evidence="1" id="KW-1133">Transmembrane helix</keyword>
<dbReference type="OrthoDB" id="1496138at2"/>
<organism evidence="2 3">
    <name type="scientific">Candidatus Criblamydia sequanensis CRIB-18</name>
    <dbReference type="NCBI Taxonomy" id="1437425"/>
    <lineage>
        <taxon>Bacteria</taxon>
        <taxon>Pseudomonadati</taxon>
        <taxon>Chlamydiota</taxon>
        <taxon>Chlamydiia</taxon>
        <taxon>Parachlamydiales</taxon>
        <taxon>Candidatus Criblamydiaceae</taxon>
        <taxon>Candidatus Criblamydia</taxon>
    </lineage>
</organism>
<sequence>MENKWTYNYYLFFRASFGLYIFIHFLELLPFTKELFSNQGMLPNASLSPLFFLFPNILWINDSPETVILLTLLGVFGSVCLFFGKGDRFASLILWYILTCFFDRNPFISNPSLPYVGWLLLGFAAIPRVKEKKDWRMPNFLFLAGWVAMSVGYSYSGYMKLGSPSWMDGSAIELILKNPLVRLTKFRDILLMMPKFFLMSFTYSALLLELLFALLALFKKIRPWIWLALFLMHLSLLLLLDFADLTFGMILLHLFTFDPGFLKVYRLLFFSLKSRFKNLKANVYLHRPLPLSVKMGVIKEDGSPSN</sequence>
<proteinExistence type="predicted"/>
<feature type="transmembrane region" description="Helical" evidence="1">
    <location>
        <begin position="196"/>
        <end position="217"/>
    </location>
</feature>
<feature type="transmembrane region" description="Helical" evidence="1">
    <location>
        <begin position="41"/>
        <end position="60"/>
    </location>
</feature>